<proteinExistence type="predicted"/>
<evidence type="ECO:0000256" key="1">
    <source>
        <dbReference type="SAM" id="MobiDB-lite"/>
    </source>
</evidence>
<dbReference type="EMBL" id="CP089977">
    <property type="protein sequence ID" value="UXZ04776.1"/>
    <property type="molecule type" value="Genomic_DNA"/>
</dbReference>
<keyword evidence="3" id="KW-1185">Reference proteome</keyword>
<feature type="region of interest" description="Disordered" evidence="1">
    <location>
        <begin position="104"/>
        <end position="128"/>
    </location>
</feature>
<gene>
    <name evidence="2" type="ORF">LU297_09475</name>
</gene>
<evidence type="ECO:0000313" key="2">
    <source>
        <dbReference type="EMBL" id="UXZ04776.1"/>
    </source>
</evidence>
<dbReference type="RefSeq" id="WP_263076271.1">
    <property type="nucleotide sequence ID" value="NZ_CP089977.1"/>
</dbReference>
<protein>
    <submittedName>
        <fullName evidence="2">Uncharacterized protein</fullName>
    </submittedName>
</protein>
<sequence>MTKKSTELLKDWQHMDTAQRLSLLESLMEKGELNEEVVAALHELFVQEVALMQEEVVAGTADETTIEMLGHLELLGLTPAPAPKKRRTRKKIVEAQTKADASCDDVALTEEAPTAPKKRRTRKKKEKTTQFAQETMLEFIEDDSGTMILRELNDDEPLVSISFSDKVKSLMGIDTRMVGQAMIHAAIASVLQRQSNFYHAHVYDEEPVRFS</sequence>
<reference evidence="2" key="1">
    <citation type="submission" date="2021-12" db="EMBL/GenBank/DDBJ databases">
        <title>taxonomy of Moraxella sp. ZY201224.</title>
        <authorList>
            <person name="Li F."/>
        </authorList>
    </citation>
    <scope>NUCLEOTIDE SEQUENCE</scope>
    <source>
        <strain evidence="2">ZY201224</strain>
    </source>
</reference>
<accession>A0ABY6F3U9</accession>
<evidence type="ECO:0000313" key="3">
    <source>
        <dbReference type="Proteomes" id="UP001063782"/>
    </source>
</evidence>
<organism evidence="2 3">
    <name type="scientific">Moraxella nasicaprae</name>
    <dbReference type="NCBI Taxonomy" id="2904122"/>
    <lineage>
        <taxon>Bacteria</taxon>
        <taxon>Pseudomonadati</taxon>
        <taxon>Pseudomonadota</taxon>
        <taxon>Gammaproteobacteria</taxon>
        <taxon>Moraxellales</taxon>
        <taxon>Moraxellaceae</taxon>
        <taxon>Moraxella</taxon>
    </lineage>
</organism>
<name>A0ABY6F3U9_9GAMM</name>
<feature type="compositionally biased region" description="Basic residues" evidence="1">
    <location>
        <begin position="116"/>
        <end position="126"/>
    </location>
</feature>
<dbReference type="Proteomes" id="UP001063782">
    <property type="component" value="Chromosome"/>
</dbReference>